<keyword evidence="2" id="KW-1185">Reference proteome</keyword>
<sequence length="174" mass="20051">MSLPELWILTGHLPGHSNPNRPITSHTLHCRDNPSLLISHPHMLTRTIWLTSLQPRCQRSLTLFHLHLPTHPTRHLLQLLPIQGNLKHRHHSSTYSNSNSFRGLHPTLMTNVVLKGYSHHQPILRDLLHRTNPCQMSLRGLFSRQPNMNLILHPILPPTIFNCRPHPNPPHLPP</sequence>
<evidence type="ECO:0000313" key="2">
    <source>
        <dbReference type="Proteomes" id="UP000694562"/>
    </source>
</evidence>
<dbReference type="AlphaFoldDB" id="A0A8C4TT66"/>
<dbReference type="Proteomes" id="UP000694562">
    <property type="component" value="Unplaced"/>
</dbReference>
<organism evidence="1 2">
    <name type="scientific">Falco tinnunculus</name>
    <name type="common">Common kestrel</name>
    <dbReference type="NCBI Taxonomy" id="100819"/>
    <lineage>
        <taxon>Eukaryota</taxon>
        <taxon>Metazoa</taxon>
        <taxon>Chordata</taxon>
        <taxon>Craniata</taxon>
        <taxon>Vertebrata</taxon>
        <taxon>Euteleostomi</taxon>
        <taxon>Archelosauria</taxon>
        <taxon>Archosauria</taxon>
        <taxon>Dinosauria</taxon>
        <taxon>Saurischia</taxon>
        <taxon>Theropoda</taxon>
        <taxon>Coelurosauria</taxon>
        <taxon>Aves</taxon>
        <taxon>Neognathae</taxon>
        <taxon>Neoaves</taxon>
        <taxon>Telluraves</taxon>
        <taxon>Australaves</taxon>
        <taxon>Falconiformes</taxon>
        <taxon>Falconidae</taxon>
        <taxon>Falco</taxon>
    </lineage>
</organism>
<reference evidence="1" key="2">
    <citation type="submission" date="2025-09" db="UniProtKB">
        <authorList>
            <consortium name="Ensembl"/>
        </authorList>
    </citation>
    <scope>IDENTIFICATION</scope>
</reference>
<dbReference type="Ensembl" id="ENSFTIT00000000767.1">
    <property type="protein sequence ID" value="ENSFTIP00000000724.1"/>
    <property type="gene ID" value="ENSFTIG00000000510.1"/>
</dbReference>
<dbReference type="OrthoDB" id="10479143at2759"/>
<name>A0A8C4TT66_FALTI</name>
<dbReference type="OMA" id="NTLYIRH"/>
<reference evidence="1" key="1">
    <citation type="submission" date="2025-08" db="UniProtKB">
        <authorList>
            <consortium name="Ensembl"/>
        </authorList>
    </citation>
    <scope>IDENTIFICATION</scope>
</reference>
<accession>A0A8C4TT66</accession>
<evidence type="ECO:0000313" key="1">
    <source>
        <dbReference type="Ensembl" id="ENSFTIP00000000724.1"/>
    </source>
</evidence>
<proteinExistence type="predicted"/>
<protein>
    <submittedName>
        <fullName evidence="1">Uncharacterized protein</fullName>
    </submittedName>
</protein>